<accession>A0A3P9P8Z5</accession>
<comment type="similarity">
    <text evidence="2">Belongs to the CD225/Dispanin family.</text>
</comment>
<dbReference type="Ensembl" id="ENSPRET00000018486.1">
    <property type="protein sequence ID" value="ENSPREP00000018287.1"/>
    <property type="gene ID" value="ENSPREG00000012385.1"/>
</dbReference>
<evidence type="ECO:0000256" key="2">
    <source>
        <dbReference type="ARBA" id="ARBA00006843"/>
    </source>
</evidence>
<dbReference type="Pfam" id="PF04505">
    <property type="entry name" value="CD225"/>
    <property type="match status" value="1"/>
</dbReference>
<organism evidence="7 8">
    <name type="scientific">Poecilia reticulata</name>
    <name type="common">Guppy</name>
    <name type="synonym">Acanthophacelus reticulatus</name>
    <dbReference type="NCBI Taxonomy" id="8081"/>
    <lineage>
        <taxon>Eukaryota</taxon>
        <taxon>Metazoa</taxon>
        <taxon>Chordata</taxon>
        <taxon>Craniata</taxon>
        <taxon>Vertebrata</taxon>
        <taxon>Euteleostomi</taxon>
        <taxon>Actinopterygii</taxon>
        <taxon>Neopterygii</taxon>
        <taxon>Teleostei</taxon>
        <taxon>Neoteleostei</taxon>
        <taxon>Acanthomorphata</taxon>
        <taxon>Ovalentaria</taxon>
        <taxon>Atherinomorphae</taxon>
        <taxon>Cyprinodontiformes</taxon>
        <taxon>Poeciliidae</taxon>
        <taxon>Poeciliinae</taxon>
        <taxon>Poecilia</taxon>
    </lineage>
</organism>
<reference evidence="7" key="2">
    <citation type="submission" date="2025-08" db="UniProtKB">
        <authorList>
            <consortium name="Ensembl"/>
        </authorList>
    </citation>
    <scope>IDENTIFICATION</scope>
    <source>
        <strain evidence="7">Guanapo</strain>
    </source>
</reference>
<dbReference type="GO" id="GO:0005886">
    <property type="term" value="C:plasma membrane"/>
    <property type="evidence" value="ECO:0007669"/>
    <property type="project" value="TreeGrafter"/>
</dbReference>
<reference evidence="7" key="3">
    <citation type="submission" date="2025-09" db="UniProtKB">
        <authorList>
            <consortium name="Ensembl"/>
        </authorList>
    </citation>
    <scope>IDENTIFICATION</scope>
    <source>
        <strain evidence="7">Guanapo</strain>
    </source>
</reference>
<feature type="transmembrane region" description="Helical" evidence="6">
    <location>
        <begin position="82"/>
        <end position="105"/>
    </location>
</feature>
<evidence type="ECO:0000256" key="5">
    <source>
        <dbReference type="ARBA" id="ARBA00023136"/>
    </source>
</evidence>
<keyword evidence="8" id="KW-1185">Reference proteome</keyword>
<dbReference type="AlphaFoldDB" id="A0A3P9P8Z5"/>
<evidence type="ECO:0000256" key="1">
    <source>
        <dbReference type="ARBA" id="ARBA00004370"/>
    </source>
</evidence>
<evidence type="ECO:0000313" key="7">
    <source>
        <dbReference type="Ensembl" id="ENSPREP00000018287.1"/>
    </source>
</evidence>
<dbReference type="PANTHER" id="PTHR13999">
    <property type="entry name" value="INTERFERON INDUCIBLE TRANSMEMBRANE PROTEIN"/>
    <property type="match status" value="1"/>
</dbReference>
<keyword evidence="5 6" id="KW-0472">Membrane</keyword>
<evidence type="ECO:0000256" key="3">
    <source>
        <dbReference type="ARBA" id="ARBA00022692"/>
    </source>
</evidence>
<comment type="subcellular location">
    <subcellularLocation>
        <location evidence="1">Membrane</location>
    </subcellularLocation>
</comment>
<evidence type="ECO:0000313" key="8">
    <source>
        <dbReference type="Proteomes" id="UP000242638"/>
    </source>
</evidence>
<protein>
    <submittedName>
        <fullName evidence="7">Uncharacterized protein</fullName>
    </submittedName>
</protein>
<dbReference type="GeneTree" id="ENSGT00950000182857"/>
<dbReference type="Proteomes" id="UP000242638">
    <property type="component" value="Unassembled WGS sequence"/>
</dbReference>
<keyword evidence="3 6" id="KW-0812">Transmembrane</keyword>
<dbReference type="OMA" id="TEQRAMH"/>
<proteinExistence type="inferred from homology"/>
<reference evidence="8" key="1">
    <citation type="submission" date="2013-11" db="EMBL/GenBank/DDBJ databases">
        <title>The genomic landscape of the Guanapo guppy.</title>
        <authorList>
            <person name="Kuenstner A."/>
            <person name="Dreyer C."/>
        </authorList>
    </citation>
    <scope>NUCLEOTIDE SEQUENCE</scope>
    <source>
        <strain evidence="8">Guanapo</strain>
    </source>
</reference>
<dbReference type="InterPro" id="IPR051517">
    <property type="entry name" value="IFITM_antiviral_protein"/>
</dbReference>
<feature type="transmembrane region" description="Helical" evidence="6">
    <location>
        <begin position="130"/>
        <end position="155"/>
    </location>
</feature>
<dbReference type="Bgee" id="ENSPREG00000012385">
    <property type="expression patterns" value="Expressed in head and 1 other cell type or tissue"/>
</dbReference>
<name>A0A3P9P8Z5_POERE</name>
<dbReference type="InterPro" id="IPR007593">
    <property type="entry name" value="CD225/Dispanin_fam"/>
</dbReference>
<evidence type="ECO:0000256" key="4">
    <source>
        <dbReference type="ARBA" id="ARBA00022989"/>
    </source>
</evidence>
<evidence type="ECO:0000256" key="6">
    <source>
        <dbReference type="SAM" id="Phobius"/>
    </source>
</evidence>
<keyword evidence="4 6" id="KW-1133">Transmembrane helix</keyword>
<sequence length="157" mass="17044">MHSDNKCRAVTQNLEAGGREGTSTPSNLTVLQETLQIHLPSVTEQRAMHPIYANEPSPGQPVGPGGVQHTVVNVPIEPTKDYLVWSLCSFVYANFCCLGLGALIYSVRARDQKALGDQDGARRHASSARIFNIVAVVLTSLTLFIYIVVVIALSARR</sequence>
<dbReference type="STRING" id="8081.ENSPREP00000018287"/>